<keyword evidence="5" id="KW-1185">Reference proteome</keyword>
<name>A0ABD5RGB1_9EURY</name>
<dbReference type="Pfam" id="PF00857">
    <property type="entry name" value="Isochorismatase"/>
    <property type="match status" value="1"/>
</dbReference>
<dbReference type="EMBL" id="JBHSKX010000004">
    <property type="protein sequence ID" value="MFC5369107.1"/>
    <property type="molecule type" value="Genomic_DNA"/>
</dbReference>
<reference evidence="4 5" key="1">
    <citation type="journal article" date="2019" name="Int. J. Syst. Evol. Microbiol.">
        <title>The Global Catalogue of Microorganisms (GCM) 10K type strain sequencing project: providing services to taxonomists for standard genome sequencing and annotation.</title>
        <authorList>
            <consortium name="The Broad Institute Genomics Platform"/>
            <consortium name="The Broad Institute Genome Sequencing Center for Infectious Disease"/>
            <person name="Wu L."/>
            <person name="Ma J."/>
        </authorList>
    </citation>
    <scope>NUCLEOTIDE SEQUENCE [LARGE SCALE GENOMIC DNA]</scope>
    <source>
        <strain evidence="4 5">CGMCC 1.12237</strain>
    </source>
</reference>
<accession>A0ABD5RGB1</accession>
<dbReference type="InterPro" id="IPR050272">
    <property type="entry name" value="Isochorismatase-like_hydrls"/>
</dbReference>
<dbReference type="SUPFAM" id="SSF52499">
    <property type="entry name" value="Isochorismatase-like hydrolases"/>
    <property type="match status" value="1"/>
</dbReference>
<feature type="domain" description="Isochorismatase-like" evidence="3">
    <location>
        <begin position="42"/>
        <end position="217"/>
    </location>
</feature>
<dbReference type="Proteomes" id="UP001596201">
    <property type="component" value="Unassembled WGS sequence"/>
</dbReference>
<dbReference type="AlphaFoldDB" id="A0ABD5RGB1"/>
<dbReference type="GO" id="GO:0016787">
    <property type="term" value="F:hydrolase activity"/>
    <property type="evidence" value="ECO:0007669"/>
    <property type="project" value="UniProtKB-KW"/>
</dbReference>
<organism evidence="4 5">
    <name type="scientific">Salinirubrum litoreum</name>
    <dbReference type="NCBI Taxonomy" id="1126234"/>
    <lineage>
        <taxon>Archaea</taxon>
        <taxon>Methanobacteriati</taxon>
        <taxon>Methanobacteriota</taxon>
        <taxon>Stenosarchaea group</taxon>
        <taxon>Halobacteria</taxon>
        <taxon>Halobacteriales</taxon>
        <taxon>Haloferacaceae</taxon>
        <taxon>Salinirubrum</taxon>
    </lineage>
</organism>
<gene>
    <name evidence="4" type="ORF">ACFPJ5_19435</name>
</gene>
<evidence type="ECO:0000313" key="4">
    <source>
        <dbReference type="EMBL" id="MFC5369107.1"/>
    </source>
</evidence>
<dbReference type="PANTHER" id="PTHR43540:SF1">
    <property type="entry name" value="ISOCHORISMATASE HYDROLASE"/>
    <property type="match status" value="1"/>
</dbReference>
<evidence type="ECO:0000256" key="2">
    <source>
        <dbReference type="SAM" id="MobiDB-lite"/>
    </source>
</evidence>
<feature type="region of interest" description="Disordered" evidence="2">
    <location>
        <begin position="1"/>
        <end position="24"/>
    </location>
</feature>
<protein>
    <submittedName>
        <fullName evidence="4">Isochorismatase family protein</fullName>
    </submittedName>
</protein>
<comment type="caution">
    <text evidence="4">The sequence shown here is derived from an EMBL/GenBank/DDBJ whole genome shotgun (WGS) entry which is preliminary data.</text>
</comment>
<keyword evidence="1" id="KW-0378">Hydrolase</keyword>
<sequence length="252" mass="27312">MTWPDDFDEVGDIDDSNDSTDVADHYGDREFGERVGFGDQPALLVVDLITAFTDPDSDLGADVSDVVAQTRRLLDAFREHDLPRYFTTVAFEESYGDAGRFVEKVPALRELRLGSDRVAVDDRIAPVGDERVILKKYASAFFGTDLATELTTHRVDTLVITGVTTSGCIRATAVDSLQHGYRTIVPADAVGDRAEGPHRANLFDIDAKYGDVVRTDDVVDHLTETATDLAGTAGDESDTDATDATDATDSDT</sequence>
<feature type="compositionally biased region" description="Acidic residues" evidence="2">
    <location>
        <begin position="1"/>
        <end position="18"/>
    </location>
</feature>
<dbReference type="InterPro" id="IPR000868">
    <property type="entry name" value="Isochorismatase-like_dom"/>
</dbReference>
<dbReference type="RefSeq" id="WP_227231162.1">
    <property type="nucleotide sequence ID" value="NZ_JAJCVJ010000003.1"/>
</dbReference>
<feature type="compositionally biased region" description="Acidic residues" evidence="2">
    <location>
        <begin position="235"/>
        <end position="252"/>
    </location>
</feature>
<dbReference type="PANTHER" id="PTHR43540">
    <property type="entry name" value="PEROXYUREIDOACRYLATE/UREIDOACRYLATE AMIDOHYDROLASE-RELATED"/>
    <property type="match status" value="1"/>
</dbReference>
<dbReference type="Gene3D" id="3.40.50.850">
    <property type="entry name" value="Isochorismatase-like"/>
    <property type="match status" value="1"/>
</dbReference>
<evidence type="ECO:0000313" key="5">
    <source>
        <dbReference type="Proteomes" id="UP001596201"/>
    </source>
</evidence>
<proteinExistence type="predicted"/>
<evidence type="ECO:0000259" key="3">
    <source>
        <dbReference type="Pfam" id="PF00857"/>
    </source>
</evidence>
<dbReference type="InterPro" id="IPR036380">
    <property type="entry name" value="Isochorismatase-like_sf"/>
</dbReference>
<evidence type="ECO:0000256" key="1">
    <source>
        <dbReference type="ARBA" id="ARBA00022801"/>
    </source>
</evidence>
<feature type="region of interest" description="Disordered" evidence="2">
    <location>
        <begin position="227"/>
        <end position="252"/>
    </location>
</feature>